<evidence type="ECO:0000259" key="2">
    <source>
        <dbReference type="Pfam" id="PF00941"/>
    </source>
</evidence>
<dbReference type="Pfam" id="PF00941">
    <property type="entry name" value="FAD_binding_5"/>
    <property type="match status" value="1"/>
</dbReference>
<name>A0ABN9MIE2_9NEOB</name>
<evidence type="ECO:0000313" key="4">
    <source>
        <dbReference type="Proteomes" id="UP001176940"/>
    </source>
</evidence>
<dbReference type="InterPro" id="IPR036318">
    <property type="entry name" value="FAD-bd_PCMH-like_sf"/>
</dbReference>
<dbReference type="Proteomes" id="UP001176940">
    <property type="component" value="Unassembled WGS sequence"/>
</dbReference>
<evidence type="ECO:0000256" key="1">
    <source>
        <dbReference type="ARBA" id="ARBA00001974"/>
    </source>
</evidence>
<evidence type="ECO:0000313" key="3">
    <source>
        <dbReference type="EMBL" id="CAJ0965300.1"/>
    </source>
</evidence>
<feature type="domain" description="Molybdopterin dehydrogenase FAD-binding" evidence="2">
    <location>
        <begin position="16"/>
        <end position="77"/>
    </location>
</feature>
<dbReference type="PANTHER" id="PTHR45444">
    <property type="entry name" value="XANTHINE DEHYDROGENASE"/>
    <property type="match status" value="1"/>
</dbReference>
<accession>A0ABN9MIE2</accession>
<sequence>MDDQKRRTLVLQGEKSTWITPSCLTELLQLKSHYPLAPLVVGSTFIGPPVNLVGSFYPVIISPSRITELSIVNFAEKGKT</sequence>
<proteinExistence type="predicted"/>
<dbReference type="Gene3D" id="3.30.43.10">
    <property type="entry name" value="Uridine Diphospho-n-acetylenolpyruvylglucosamine Reductase, domain 2"/>
    <property type="match status" value="1"/>
</dbReference>
<organism evidence="3 4">
    <name type="scientific">Ranitomeya imitator</name>
    <name type="common">mimic poison frog</name>
    <dbReference type="NCBI Taxonomy" id="111125"/>
    <lineage>
        <taxon>Eukaryota</taxon>
        <taxon>Metazoa</taxon>
        <taxon>Chordata</taxon>
        <taxon>Craniata</taxon>
        <taxon>Vertebrata</taxon>
        <taxon>Euteleostomi</taxon>
        <taxon>Amphibia</taxon>
        <taxon>Batrachia</taxon>
        <taxon>Anura</taxon>
        <taxon>Neobatrachia</taxon>
        <taxon>Hyloidea</taxon>
        <taxon>Dendrobatidae</taxon>
        <taxon>Dendrobatinae</taxon>
        <taxon>Ranitomeya</taxon>
    </lineage>
</organism>
<dbReference type="InterPro" id="IPR002346">
    <property type="entry name" value="Mopterin_DH_FAD-bd"/>
</dbReference>
<protein>
    <recommendedName>
        <fullName evidence="2">Molybdopterin dehydrogenase FAD-binding domain-containing protein</fullName>
    </recommendedName>
</protein>
<comment type="cofactor">
    <cofactor evidence="1">
        <name>FAD</name>
        <dbReference type="ChEBI" id="CHEBI:57692"/>
    </cofactor>
</comment>
<dbReference type="SUPFAM" id="SSF56176">
    <property type="entry name" value="FAD-binding/transporter-associated domain-like"/>
    <property type="match status" value="1"/>
</dbReference>
<dbReference type="EMBL" id="CAUEEQ010066290">
    <property type="protein sequence ID" value="CAJ0965300.1"/>
    <property type="molecule type" value="Genomic_DNA"/>
</dbReference>
<dbReference type="PANTHER" id="PTHR45444:SF3">
    <property type="entry name" value="XANTHINE DEHYDROGENASE"/>
    <property type="match status" value="1"/>
</dbReference>
<dbReference type="InterPro" id="IPR016208">
    <property type="entry name" value="Ald_Oxase/xanthine_DH-like"/>
</dbReference>
<gene>
    <name evidence="3" type="ORF">RIMI_LOCUS20122567</name>
</gene>
<keyword evidence="4" id="KW-1185">Reference proteome</keyword>
<reference evidence="3" key="1">
    <citation type="submission" date="2023-07" db="EMBL/GenBank/DDBJ databases">
        <authorList>
            <person name="Stuckert A."/>
        </authorList>
    </citation>
    <scope>NUCLEOTIDE SEQUENCE</scope>
</reference>
<dbReference type="InterPro" id="IPR016167">
    <property type="entry name" value="FAD-bd_PCMH_sub1"/>
</dbReference>
<comment type="caution">
    <text evidence="3">The sequence shown here is derived from an EMBL/GenBank/DDBJ whole genome shotgun (WGS) entry which is preliminary data.</text>
</comment>